<reference evidence="2 3" key="1">
    <citation type="submission" date="2014-05" db="EMBL/GenBank/DDBJ databases">
        <title>Draft genome sequence of a rare smut relative, Tilletiaria anomala UBC 951.</title>
        <authorList>
            <consortium name="DOE Joint Genome Institute"/>
            <person name="Toome M."/>
            <person name="Kuo A."/>
            <person name="Henrissat B."/>
            <person name="Lipzen A."/>
            <person name="Tritt A."/>
            <person name="Yoshinaga Y."/>
            <person name="Zane M."/>
            <person name="Barry K."/>
            <person name="Grigoriev I.V."/>
            <person name="Spatafora J.W."/>
            <person name="Aimea M.C."/>
        </authorList>
    </citation>
    <scope>NUCLEOTIDE SEQUENCE [LARGE SCALE GENOMIC DNA]</scope>
    <source>
        <strain evidence="2 3">UBC 951</strain>
    </source>
</reference>
<keyword evidence="3" id="KW-1185">Reference proteome</keyword>
<dbReference type="GeneID" id="25265184"/>
<feature type="chain" id="PRO_5001628076" evidence="1">
    <location>
        <begin position="22"/>
        <end position="84"/>
    </location>
</feature>
<gene>
    <name evidence="2" type="ORF">K437DRAFT_259197</name>
</gene>
<accession>A0A066VC76</accession>
<sequence>MQRWCIFVLLLTTSCSMLGAALTGAGTDENAENRMLWAGLQVLNSAFDIEDIGHADHRKTSSIHSCPAGLNSFLVFRSPMKQGE</sequence>
<proteinExistence type="predicted"/>
<name>A0A066VC76_TILAU</name>
<dbReference type="AlphaFoldDB" id="A0A066VC76"/>
<dbReference type="Proteomes" id="UP000027361">
    <property type="component" value="Unassembled WGS sequence"/>
</dbReference>
<evidence type="ECO:0000256" key="1">
    <source>
        <dbReference type="SAM" id="SignalP"/>
    </source>
</evidence>
<protein>
    <submittedName>
        <fullName evidence="2">Uncharacterized protein</fullName>
    </submittedName>
</protein>
<evidence type="ECO:0000313" key="3">
    <source>
        <dbReference type="Proteomes" id="UP000027361"/>
    </source>
</evidence>
<dbReference type="PROSITE" id="PS51257">
    <property type="entry name" value="PROKAR_LIPOPROTEIN"/>
    <property type="match status" value="1"/>
</dbReference>
<organism evidence="2 3">
    <name type="scientific">Tilletiaria anomala (strain ATCC 24038 / CBS 436.72 / UBC 951)</name>
    <dbReference type="NCBI Taxonomy" id="1037660"/>
    <lineage>
        <taxon>Eukaryota</taxon>
        <taxon>Fungi</taxon>
        <taxon>Dikarya</taxon>
        <taxon>Basidiomycota</taxon>
        <taxon>Ustilaginomycotina</taxon>
        <taxon>Exobasidiomycetes</taxon>
        <taxon>Georgefischeriales</taxon>
        <taxon>Tilletiariaceae</taxon>
        <taxon>Tilletiaria</taxon>
    </lineage>
</organism>
<dbReference type="InParanoid" id="A0A066VC76"/>
<dbReference type="RefSeq" id="XP_013240924.1">
    <property type="nucleotide sequence ID" value="XM_013385470.1"/>
</dbReference>
<keyword evidence="1" id="KW-0732">Signal</keyword>
<feature type="signal peptide" evidence="1">
    <location>
        <begin position="1"/>
        <end position="21"/>
    </location>
</feature>
<evidence type="ECO:0000313" key="2">
    <source>
        <dbReference type="EMBL" id="KDN39091.1"/>
    </source>
</evidence>
<dbReference type="HOGENOM" id="CLU_2529045_0_0_1"/>
<dbReference type="EMBL" id="JMSN01000109">
    <property type="protein sequence ID" value="KDN39091.1"/>
    <property type="molecule type" value="Genomic_DNA"/>
</dbReference>
<comment type="caution">
    <text evidence="2">The sequence shown here is derived from an EMBL/GenBank/DDBJ whole genome shotgun (WGS) entry which is preliminary data.</text>
</comment>